<protein>
    <submittedName>
        <fullName evidence="2">CoA transferase</fullName>
    </submittedName>
</protein>
<dbReference type="Pfam" id="PF02515">
    <property type="entry name" value="CoA_transf_3"/>
    <property type="match status" value="1"/>
</dbReference>
<organism evidence="2 3">
    <name type="scientific">Ruegeria spongiae</name>
    <dbReference type="NCBI Taxonomy" id="2942209"/>
    <lineage>
        <taxon>Bacteria</taxon>
        <taxon>Pseudomonadati</taxon>
        <taxon>Pseudomonadota</taxon>
        <taxon>Alphaproteobacteria</taxon>
        <taxon>Rhodobacterales</taxon>
        <taxon>Roseobacteraceae</taxon>
        <taxon>Ruegeria</taxon>
    </lineage>
</organism>
<name>A0ABT0Q4V8_9RHOB</name>
<dbReference type="Gene3D" id="3.40.50.10540">
    <property type="entry name" value="Crotonobetainyl-coa:carnitine coa-transferase, domain 1"/>
    <property type="match status" value="1"/>
</dbReference>
<accession>A0ABT0Q4V8</accession>
<dbReference type="GO" id="GO:0016740">
    <property type="term" value="F:transferase activity"/>
    <property type="evidence" value="ECO:0007669"/>
    <property type="project" value="UniProtKB-KW"/>
</dbReference>
<proteinExistence type="predicted"/>
<feature type="region of interest" description="Disordered" evidence="1">
    <location>
        <begin position="391"/>
        <end position="411"/>
    </location>
</feature>
<keyword evidence="3" id="KW-1185">Reference proteome</keyword>
<dbReference type="EMBL" id="JAMFMB010000019">
    <property type="protein sequence ID" value="MCL6284888.1"/>
    <property type="molecule type" value="Genomic_DNA"/>
</dbReference>
<dbReference type="InterPro" id="IPR050509">
    <property type="entry name" value="CoA-transferase_III"/>
</dbReference>
<dbReference type="InterPro" id="IPR023606">
    <property type="entry name" value="CoA-Trfase_III_dom_1_sf"/>
</dbReference>
<dbReference type="Proteomes" id="UP001203880">
    <property type="component" value="Unassembled WGS sequence"/>
</dbReference>
<dbReference type="PANTHER" id="PTHR48228:SF4">
    <property type="entry name" value="BLR3030 PROTEIN"/>
    <property type="match status" value="1"/>
</dbReference>
<reference evidence="2" key="1">
    <citation type="submission" date="2022-05" db="EMBL/GenBank/DDBJ databases">
        <authorList>
            <person name="Park J.-S."/>
        </authorList>
    </citation>
    <scope>NUCLEOTIDE SEQUENCE</scope>
    <source>
        <strain evidence="2">2012CJ41-6</strain>
    </source>
</reference>
<evidence type="ECO:0000313" key="3">
    <source>
        <dbReference type="Proteomes" id="UP001203880"/>
    </source>
</evidence>
<dbReference type="SUPFAM" id="SSF89796">
    <property type="entry name" value="CoA-transferase family III (CaiB/BaiF)"/>
    <property type="match status" value="2"/>
</dbReference>
<gene>
    <name evidence="2" type="ORF">M3P21_15250</name>
</gene>
<dbReference type="PANTHER" id="PTHR48228">
    <property type="entry name" value="SUCCINYL-COA--D-CITRAMALATE COA-TRANSFERASE"/>
    <property type="match status" value="1"/>
</dbReference>
<comment type="caution">
    <text evidence="2">The sequence shown here is derived from an EMBL/GenBank/DDBJ whole genome shotgun (WGS) entry which is preliminary data.</text>
</comment>
<evidence type="ECO:0000256" key="1">
    <source>
        <dbReference type="SAM" id="MobiDB-lite"/>
    </source>
</evidence>
<dbReference type="InterPro" id="IPR003673">
    <property type="entry name" value="CoA-Trfase_fam_III"/>
</dbReference>
<keyword evidence="2" id="KW-0808">Transferase</keyword>
<sequence length="441" mass="47082">MADLTDFGSFGFDVSGDATWRSCFAVSELAVLSMGAVGLAVADLIAVLGLGPRPAVTVDRRLASIWFQGSIQPQGWSIPPLWDPVAGDYQTQDGWIRLHTNASHHRAAALMVLGCKPEKDAVSEAVREWAKDTLETEIVAAGGAAAAMRSRDDWVAHPQGKAVAAEPLVCWERRAGKCRDWQPTNDRPLAGLRVLDLTRVLAGPIATRALAGFGANVLRVDPPDWQEPGVVPDVTLGKRCSRLDLKSVDGLSRFEALIARADVLVHGYRPGALDAILPPARRVALAPDLIEVCLDAYGWTGPWAGRRGFDSLVQMSSGIADKGARWAKSDRPHPLPVQALDHATGYLMAASAVTSLRHALEHSEVGAAHLSLARTAELLASLDPMRGADLTGSGQADFADQTEHTPWGPASRLRPAISVAGAPMRWDRPASDLGSAEPAWC</sequence>
<evidence type="ECO:0000313" key="2">
    <source>
        <dbReference type="EMBL" id="MCL6284888.1"/>
    </source>
</evidence>